<gene>
    <name evidence="1" type="ORF">MM415A01197_0019</name>
</gene>
<proteinExistence type="predicted"/>
<dbReference type="AlphaFoldDB" id="A0A6M3K7T4"/>
<organism evidence="1">
    <name type="scientific">viral metagenome</name>
    <dbReference type="NCBI Taxonomy" id="1070528"/>
    <lineage>
        <taxon>unclassified sequences</taxon>
        <taxon>metagenomes</taxon>
        <taxon>organismal metagenomes</taxon>
    </lineage>
</organism>
<name>A0A6M3K7T4_9ZZZZ</name>
<accession>A0A6M3K7T4</accession>
<protein>
    <submittedName>
        <fullName evidence="1">Uncharacterized protein</fullName>
    </submittedName>
</protein>
<dbReference type="EMBL" id="MT142306">
    <property type="protein sequence ID" value="QJA77859.1"/>
    <property type="molecule type" value="Genomic_DNA"/>
</dbReference>
<reference evidence="1" key="1">
    <citation type="submission" date="2020-03" db="EMBL/GenBank/DDBJ databases">
        <title>The deep terrestrial virosphere.</title>
        <authorList>
            <person name="Holmfeldt K."/>
            <person name="Nilsson E."/>
            <person name="Simone D."/>
            <person name="Lopez-Fernandez M."/>
            <person name="Wu X."/>
            <person name="de Brujin I."/>
            <person name="Lundin D."/>
            <person name="Andersson A."/>
            <person name="Bertilsson S."/>
            <person name="Dopson M."/>
        </authorList>
    </citation>
    <scope>NUCLEOTIDE SEQUENCE</scope>
    <source>
        <strain evidence="1">MM415A01197</strain>
    </source>
</reference>
<sequence length="84" mass="9280">MKCTKEFAAAFYPLIGSREWEAGSDGVLEAKFYRISLYSAEDTSHMLMELTEQEAGVIARLGKLSKIYSKGVPSCPSLEIEVAE</sequence>
<evidence type="ECO:0000313" key="1">
    <source>
        <dbReference type="EMBL" id="QJA77859.1"/>
    </source>
</evidence>